<name>A0A6A6A1Z8_9PLEO</name>
<accession>A0A6A6A1Z8</accession>
<gene>
    <name evidence="2" type="ORF">P153DRAFT_400002</name>
</gene>
<dbReference type="PANTHER" id="PTHR31087:SF161">
    <property type="entry name" value="TUBBY C 2 FAMILY PROTEIN"/>
    <property type="match status" value="1"/>
</dbReference>
<dbReference type="EMBL" id="ML977515">
    <property type="protein sequence ID" value="KAF2125869.1"/>
    <property type="molecule type" value="Genomic_DNA"/>
</dbReference>
<dbReference type="Gene3D" id="2.40.160.200">
    <property type="entry name" value="LURP1-related"/>
    <property type="match status" value="1"/>
</dbReference>
<dbReference type="RefSeq" id="XP_033520261.1">
    <property type="nucleotide sequence ID" value="XM_033671779.1"/>
</dbReference>
<evidence type="ECO:0000256" key="1">
    <source>
        <dbReference type="ARBA" id="ARBA00005437"/>
    </source>
</evidence>
<evidence type="ECO:0000313" key="3">
    <source>
        <dbReference type="Proteomes" id="UP000799771"/>
    </source>
</evidence>
<dbReference type="Pfam" id="PF04525">
    <property type="entry name" value="LOR"/>
    <property type="match status" value="1"/>
</dbReference>
<dbReference type="OrthoDB" id="97518at2759"/>
<sequence>MALAPLPTTIGIHPPFITTRPETLILREKIFSLTGDDFEIKLLNGQPILRVSGAALSLTARKKVYDMAGNWLFDIAKELLHVHSTYKVVGSDGQGGKAEIMSVRSSLRVVGSKATARFVSANGREERLCMRGEWMGGDATVVDEVHGDRPVARIERDLSIREWAFNRSTYGVHVAPGVDMALIAALCICLDEENSESSVLGSIGG</sequence>
<comment type="similarity">
    <text evidence="1">Belongs to the LOR family.</text>
</comment>
<proteinExistence type="inferred from homology"/>
<dbReference type="InterPro" id="IPR007612">
    <property type="entry name" value="LOR"/>
</dbReference>
<keyword evidence="3" id="KW-1185">Reference proteome</keyword>
<dbReference type="PANTHER" id="PTHR31087">
    <property type="match status" value="1"/>
</dbReference>
<dbReference type="GeneID" id="54412211"/>
<organism evidence="2 3">
    <name type="scientific">Dothidotthia symphoricarpi CBS 119687</name>
    <dbReference type="NCBI Taxonomy" id="1392245"/>
    <lineage>
        <taxon>Eukaryota</taxon>
        <taxon>Fungi</taxon>
        <taxon>Dikarya</taxon>
        <taxon>Ascomycota</taxon>
        <taxon>Pezizomycotina</taxon>
        <taxon>Dothideomycetes</taxon>
        <taxon>Pleosporomycetidae</taxon>
        <taxon>Pleosporales</taxon>
        <taxon>Dothidotthiaceae</taxon>
        <taxon>Dothidotthia</taxon>
    </lineage>
</organism>
<dbReference type="SUPFAM" id="SSF54518">
    <property type="entry name" value="Tubby C-terminal domain-like"/>
    <property type="match status" value="1"/>
</dbReference>
<protein>
    <submittedName>
        <fullName evidence="2">DUF567-domain-containing protein</fullName>
    </submittedName>
</protein>
<reference evidence="2" key="1">
    <citation type="journal article" date="2020" name="Stud. Mycol.">
        <title>101 Dothideomycetes genomes: a test case for predicting lifestyles and emergence of pathogens.</title>
        <authorList>
            <person name="Haridas S."/>
            <person name="Albert R."/>
            <person name="Binder M."/>
            <person name="Bloem J."/>
            <person name="Labutti K."/>
            <person name="Salamov A."/>
            <person name="Andreopoulos B."/>
            <person name="Baker S."/>
            <person name="Barry K."/>
            <person name="Bills G."/>
            <person name="Bluhm B."/>
            <person name="Cannon C."/>
            <person name="Castanera R."/>
            <person name="Culley D."/>
            <person name="Daum C."/>
            <person name="Ezra D."/>
            <person name="Gonzalez J."/>
            <person name="Henrissat B."/>
            <person name="Kuo A."/>
            <person name="Liang C."/>
            <person name="Lipzen A."/>
            <person name="Lutzoni F."/>
            <person name="Magnuson J."/>
            <person name="Mondo S."/>
            <person name="Nolan M."/>
            <person name="Ohm R."/>
            <person name="Pangilinan J."/>
            <person name="Park H.-J."/>
            <person name="Ramirez L."/>
            <person name="Alfaro M."/>
            <person name="Sun H."/>
            <person name="Tritt A."/>
            <person name="Yoshinaga Y."/>
            <person name="Zwiers L.-H."/>
            <person name="Turgeon B."/>
            <person name="Goodwin S."/>
            <person name="Spatafora J."/>
            <person name="Crous P."/>
            <person name="Grigoriev I."/>
        </authorList>
    </citation>
    <scope>NUCLEOTIDE SEQUENCE</scope>
    <source>
        <strain evidence="2">CBS 119687</strain>
    </source>
</reference>
<dbReference type="AlphaFoldDB" id="A0A6A6A1Z8"/>
<evidence type="ECO:0000313" key="2">
    <source>
        <dbReference type="EMBL" id="KAF2125869.1"/>
    </source>
</evidence>
<dbReference type="InterPro" id="IPR038595">
    <property type="entry name" value="LOR_sf"/>
</dbReference>
<dbReference type="InterPro" id="IPR025659">
    <property type="entry name" value="Tubby-like_C"/>
</dbReference>
<dbReference type="Proteomes" id="UP000799771">
    <property type="component" value="Unassembled WGS sequence"/>
</dbReference>